<dbReference type="InterPro" id="IPR001810">
    <property type="entry name" value="F-box_dom"/>
</dbReference>
<dbReference type="SUPFAM" id="SSF81383">
    <property type="entry name" value="F-box domain"/>
    <property type="match status" value="1"/>
</dbReference>
<dbReference type="EMBL" id="JAMQYH010000001">
    <property type="protein sequence ID" value="KAJ1701255.1"/>
    <property type="molecule type" value="Genomic_DNA"/>
</dbReference>
<keyword evidence="3" id="KW-1185">Reference proteome</keyword>
<organism evidence="2 3">
    <name type="scientific">Rhynchospora breviuscula</name>
    <dbReference type="NCBI Taxonomy" id="2022672"/>
    <lineage>
        <taxon>Eukaryota</taxon>
        <taxon>Viridiplantae</taxon>
        <taxon>Streptophyta</taxon>
        <taxon>Embryophyta</taxon>
        <taxon>Tracheophyta</taxon>
        <taxon>Spermatophyta</taxon>
        <taxon>Magnoliopsida</taxon>
        <taxon>Liliopsida</taxon>
        <taxon>Poales</taxon>
        <taxon>Cyperaceae</taxon>
        <taxon>Cyperoideae</taxon>
        <taxon>Rhynchosporeae</taxon>
        <taxon>Rhynchospora</taxon>
    </lineage>
</organism>
<proteinExistence type="predicted"/>
<dbReference type="PROSITE" id="PS50181">
    <property type="entry name" value="FBOX"/>
    <property type="match status" value="1"/>
</dbReference>
<accession>A0A9Q0CWM0</accession>
<dbReference type="AlphaFoldDB" id="A0A9Q0CWM0"/>
<dbReference type="OrthoDB" id="1919832at2759"/>
<dbReference type="Gene3D" id="3.80.10.10">
    <property type="entry name" value="Ribonuclease Inhibitor"/>
    <property type="match status" value="1"/>
</dbReference>
<protein>
    <recommendedName>
        <fullName evidence="1">F-box domain-containing protein</fullName>
    </recommendedName>
</protein>
<gene>
    <name evidence="2" type="ORF">LUZ63_001034</name>
</gene>
<evidence type="ECO:0000313" key="3">
    <source>
        <dbReference type="Proteomes" id="UP001151287"/>
    </source>
</evidence>
<dbReference type="Gene3D" id="1.20.1280.50">
    <property type="match status" value="1"/>
</dbReference>
<dbReference type="InterPro" id="IPR036047">
    <property type="entry name" value="F-box-like_dom_sf"/>
</dbReference>
<reference evidence="2" key="1">
    <citation type="journal article" date="2022" name="Cell">
        <title>Repeat-based holocentromeres influence genome architecture and karyotype evolution.</title>
        <authorList>
            <person name="Hofstatter P.G."/>
            <person name="Thangavel G."/>
            <person name="Lux T."/>
            <person name="Neumann P."/>
            <person name="Vondrak T."/>
            <person name="Novak P."/>
            <person name="Zhang M."/>
            <person name="Costa L."/>
            <person name="Castellani M."/>
            <person name="Scott A."/>
            <person name="Toegelov H."/>
            <person name="Fuchs J."/>
            <person name="Mata-Sucre Y."/>
            <person name="Dias Y."/>
            <person name="Vanzela A.L.L."/>
            <person name="Huettel B."/>
            <person name="Almeida C.C.S."/>
            <person name="Simkova H."/>
            <person name="Souza G."/>
            <person name="Pedrosa-Harand A."/>
            <person name="Macas J."/>
            <person name="Mayer K.F.X."/>
            <person name="Houben A."/>
            <person name="Marques A."/>
        </authorList>
    </citation>
    <scope>NUCLEOTIDE SEQUENCE</scope>
    <source>
        <strain evidence="2">RhyBre1mFocal</strain>
    </source>
</reference>
<sequence>MVSCSQPDLLSTLPDELLITILSFLPIHIAARTSILSRRFRHLWEASPSLYLTTRSCSKFVDMADRVLLHRNPSYPLLSLRLDYYASLVQDLYVPSLLAKAHSLGLRHLTVDGLDIKPILPSIFSINSLQSLSLSFPVLTENFIFPSGSTLTCLRSLSIEVRAIYPIDELGRFIYDLCSLEDLNLQIHADDTHILCSNSIRKLKLIMFGRTVRLRNLWLLLPSLESLYLETPRLLSSVFHIDADVPLLKKAVISLADVHAEDVNAVTRLLSSISHVEELSLRVVELWSEKHLVPILLEPGKDVPNFHNLKRLDVHLCIHEHSFEAVIIMLHNCPNLESLKLVHEIHEFTTKVGRRQWKDGDSKLDPYCRNFHLGENVKEFMKLLAKTSINERHAQQNY</sequence>
<dbReference type="SUPFAM" id="SSF52047">
    <property type="entry name" value="RNI-like"/>
    <property type="match status" value="1"/>
</dbReference>
<dbReference type="InterPro" id="IPR032675">
    <property type="entry name" value="LRR_dom_sf"/>
</dbReference>
<dbReference type="Pfam" id="PF00646">
    <property type="entry name" value="F-box"/>
    <property type="match status" value="1"/>
</dbReference>
<dbReference type="InterPro" id="IPR050232">
    <property type="entry name" value="FBL13/AtMIF1-like"/>
</dbReference>
<feature type="domain" description="F-box" evidence="1">
    <location>
        <begin position="7"/>
        <end position="54"/>
    </location>
</feature>
<evidence type="ECO:0000313" key="2">
    <source>
        <dbReference type="EMBL" id="KAJ1701255.1"/>
    </source>
</evidence>
<dbReference type="Proteomes" id="UP001151287">
    <property type="component" value="Unassembled WGS sequence"/>
</dbReference>
<evidence type="ECO:0000259" key="1">
    <source>
        <dbReference type="PROSITE" id="PS50181"/>
    </source>
</evidence>
<dbReference type="PANTHER" id="PTHR31900:SF27">
    <property type="entry name" value="FBD DOMAIN-CONTAINING PROTEIN"/>
    <property type="match status" value="1"/>
</dbReference>
<dbReference type="CDD" id="cd22160">
    <property type="entry name" value="F-box_AtFBL13-like"/>
    <property type="match status" value="1"/>
</dbReference>
<dbReference type="PANTHER" id="PTHR31900">
    <property type="entry name" value="F-BOX/RNI SUPERFAMILY PROTEIN-RELATED"/>
    <property type="match status" value="1"/>
</dbReference>
<dbReference type="InterPro" id="IPR053781">
    <property type="entry name" value="F-box_AtFBL13-like"/>
</dbReference>
<name>A0A9Q0CWM0_9POAL</name>
<comment type="caution">
    <text evidence="2">The sequence shown here is derived from an EMBL/GenBank/DDBJ whole genome shotgun (WGS) entry which is preliminary data.</text>
</comment>